<dbReference type="PROSITE" id="PS00136">
    <property type="entry name" value="SUBTILASE_ASP"/>
    <property type="match status" value="1"/>
</dbReference>
<proteinExistence type="inferred from homology"/>
<dbReference type="EMBL" id="OA565673">
    <property type="protein sequence ID" value="CAD7197484.1"/>
    <property type="molecule type" value="Genomic_DNA"/>
</dbReference>
<evidence type="ECO:0000256" key="2">
    <source>
        <dbReference type="ARBA" id="ARBA00022801"/>
    </source>
</evidence>
<reference evidence="7" key="1">
    <citation type="submission" date="2020-11" db="EMBL/GenBank/DDBJ databases">
        <authorList>
            <person name="Tran Van P."/>
        </authorList>
    </citation>
    <scope>NUCLEOTIDE SEQUENCE</scope>
</reference>
<evidence type="ECO:0000313" key="7">
    <source>
        <dbReference type="EMBL" id="CAD7197484.1"/>
    </source>
</evidence>
<organism evidence="7">
    <name type="scientific">Timema douglasi</name>
    <name type="common">Walking stick</name>
    <dbReference type="NCBI Taxonomy" id="61478"/>
    <lineage>
        <taxon>Eukaryota</taxon>
        <taxon>Metazoa</taxon>
        <taxon>Ecdysozoa</taxon>
        <taxon>Arthropoda</taxon>
        <taxon>Hexapoda</taxon>
        <taxon>Insecta</taxon>
        <taxon>Pterygota</taxon>
        <taxon>Neoptera</taxon>
        <taxon>Polyneoptera</taxon>
        <taxon>Phasmatodea</taxon>
        <taxon>Timematodea</taxon>
        <taxon>Timematoidea</taxon>
        <taxon>Timematidae</taxon>
        <taxon>Timema</taxon>
    </lineage>
</organism>
<evidence type="ECO:0000259" key="6">
    <source>
        <dbReference type="Pfam" id="PF00082"/>
    </source>
</evidence>
<protein>
    <recommendedName>
        <fullName evidence="6">Peptidase S8/S53 domain-containing protein</fullName>
    </recommendedName>
</protein>
<gene>
    <name evidence="7" type="ORF">TDIB3V08_LOCUS3790</name>
</gene>
<dbReference type="AlphaFoldDB" id="A0A7R8Z605"/>
<keyword evidence="3" id="KW-0720">Serine protease</keyword>
<dbReference type="PANTHER" id="PTHR42884:SF23">
    <property type="entry name" value="FURIN-LIKE PROTEASE 2"/>
    <property type="match status" value="1"/>
</dbReference>
<evidence type="ECO:0000256" key="1">
    <source>
        <dbReference type="ARBA" id="ARBA00022670"/>
    </source>
</evidence>
<dbReference type="GO" id="GO:0005802">
    <property type="term" value="C:trans-Golgi network"/>
    <property type="evidence" value="ECO:0007669"/>
    <property type="project" value="TreeGrafter"/>
</dbReference>
<dbReference type="InterPro" id="IPR036852">
    <property type="entry name" value="Peptidase_S8/S53_dom_sf"/>
</dbReference>
<dbReference type="Pfam" id="PF00082">
    <property type="entry name" value="Peptidase_S8"/>
    <property type="match status" value="1"/>
</dbReference>
<dbReference type="SUPFAM" id="SSF52743">
    <property type="entry name" value="Subtilisin-like"/>
    <property type="match status" value="1"/>
</dbReference>
<dbReference type="InterPro" id="IPR000209">
    <property type="entry name" value="Peptidase_S8/S53_dom"/>
</dbReference>
<dbReference type="GO" id="GO:0004252">
    <property type="term" value="F:serine-type endopeptidase activity"/>
    <property type="evidence" value="ECO:0007669"/>
    <property type="project" value="InterPro"/>
</dbReference>
<name>A0A7R8Z605_TIMDO</name>
<accession>A0A7R8Z605</accession>
<keyword evidence="2" id="KW-0378">Hydrolase</keyword>
<evidence type="ECO:0000256" key="5">
    <source>
        <dbReference type="PROSITE-ProRule" id="PRU01240"/>
    </source>
</evidence>
<dbReference type="Gene3D" id="3.40.50.200">
    <property type="entry name" value="Peptidase S8/S53 domain"/>
    <property type="match status" value="1"/>
</dbReference>
<evidence type="ECO:0000256" key="3">
    <source>
        <dbReference type="ARBA" id="ARBA00022825"/>
    </source>
</evidence>
<keyword evidence="4" id="KW-1015">Disulfide bond</keyword>
<evidence type="ECO:0000256" key="4">
    <source>
        <dbReference type="ARBA" id="ARBA00023157"/>
    </source>
</evidence>
<dbReference type="InterPro" id="IPR023827">
    <property type="entry name" value="Peptidase_S8_Asp-AS"/>
</dbReference>
<comment type="similarity">
    <text evidence="5">Belongs to the peptidase S8 family.</text>
</comment>
<comment type="caution">
    <text evidence="5">Lacks conserved residue(s) required for the propagation of feature annotation.</text>
</comment>
<dbReference type="GO" id="GO:0016485">
    <property type="term" value="P:protein processing"/>
    <property type="evidence" value="ECO:0007669"/>
    <property type="project" value="TreeGrafter"/>
</dbReference>
<dbReference type="GO" id="GO:0000139">
    <property type="term" value="C:Golgi membrane"/>
    <property type="evidence" value="ECO:0007669"/>
    <property type="project" value="TreeGrafter"/>
</dbReference>
<dbReference type="PROSITE" id="PS51892">
    <property type="entry name" value="SUBTILASE"/>
    <property type="match status" value="1"/>
</dbReference>
<feature type="domain" description="Peptidase S8/S53" evidence="6">
    <location>
        <begin position="30"/>
        <end position="76"/>
    </location>
</feature>
<dbReference type="PANTHER" id="PTHR42884">
    <property type="entry name" value="PROPROTEIN CONVERTASE SUBTILISIN/KEXIN-RELATED"/>
    <property type="match status" value="1"/>
</dbReference>
<keyword evidence="1" id="KW-0645">Protease</keyword>
<sequence>MKVCLYAQNGGAQDGMDMNLIPAWSHGFTGQGVVVSILDDGIQTDHPDLAANYGTSTGWSLGNVTDIEVWNSQDPDMVIYV</sequence>